<name>A0A4Q0MAW4_9SPHI</name>
<proteinExistence type="predicted"/>
<organism evidence="1 2">
    <name type="scientific">Arcticibacter tournemirensis</name>
    <dbReference type="NCBI Taxonomy" id="699437"/>
    <lineage>
        <taxon>Bacteria</taxon>
        <taxon>Pseudomonadati</taxon>
        <taxon>Bacteroidota</taxon>
        <taxon>Sphingobacteriia</taxon>
        <taxon>Sphingobacteriales</taxon>
        <taxon>Sphingobacteriaceae</taxon>
        <taxon>Arcticibacter</taxon>
    </lineage>
</organism>
<evidence type="ECO:0000313" key="1">
    <source>
        <dbReference type="EMBL" id="RXF70235.1"/>
    </source>
</evidence>
<sequence length="76" mass="8518">MFWLSAIACQQSDFNLQPSTQNIHFQLSTFNSQLTSYNSQPSTHNIQLETFNSQPSTLNLQLSTHKGTATGQFNPV</sequence>
<dbReference type="EMBL" id="RXOC01000005">
    <property type="protein sequence ID" value="RXF70235.1"/>
    <property type="molecule type" value="Genomic_DNA"/>
</dbReference>
<comment type="caution">
    <text evidence="1">The sequence shown here is derived from an EMBL/GenBank/DDBJ whole genome shotgun (WGS) entry which is preliminary data.</text>
</comment>
<dbReference type="Proteomes" id="UP000290848">
    <property type="component" value="Unassembled WGS sequence"/>
</dbReference>
<reference evidence="1 2" key="1">
    <citation type="submission" date="2018-12" db="EMBL/GenBank/DDBJ databases">
        <title>The Draft Genome Sequence of the Soil Bacterium Pedobacter tournemirensis R1.</title>
        <authorList>
            <person name="He J."/>
        </authorList>
    </citation>
    <scope>NUCLEOTIDE SEQUENCE [LARGE SCALE GENOMIC DNA]</scope>
    <source>
        <strain evidence="1 2">R1</strain>
    </source>
</reference>
<gene>
    <name evidence="1" type="ORF">EKH83_09200</name>
</gene>
<evidence type="ECO:0000313" key="2">
    <source>
        <dbReference type="Proteomes" id="UP000290848"/>
    </source>
</evidence>
<protein>
    <submittedName>
        <fullName evidence="1">Uncharacterized protein</fullName>
    </submittedName>
</protein>
<accession>A0A4Q0MAW4</accession>
<dbReference type="AlphaFoldDB" id="A0A4Q0MAW4"/>